<evidence type="ECO:0000256" key="2">
    <source>
        <dbReference type="ARBA" id="ARBA00008010"/>
    </source>
</evidence>
<name>A0A6G1SC75_9ACAR</name>
<dbReference type="PRINTS" id="PR01660">
    <property type="entry name" value="MCMPROTEIN4"/>
</dbReference>
<dbReference type="SUPFAM" id="SSF52540">
    <property type="entry name" value="P-loop containing nucleoside triphosphate hydrolases"/>
    <property type="match status" value="1"/>
</dbReference>
<dbReference type="SUPFAM" id="SSF50249">
    <property type="entry name" value="Nucleic acid-binding proteins"/>
    <property type="match status" value="1"/>
</dbReference>
<dbReference type="SMART" id="SM00350">
    <property type="entry name" value="MCM"/>
    <property type="match status" value="1"/>
</dbReference>
<dbReference type="PRINTS" id="PR01657">
    <property type="entry name" value="MCMFAMILY"/>
</dbReference>
<dbReference type="PANTHER" id="PTHR11630">
    <property type="entry name" value="DNA REPLICATION LICENSING FACTOR MCM FAMILY MEMBER"/>
    <property type="match status" value="1"/>
</dbReference>
<dbReference type="SMART" id="SM00382">
    <property type="entry name" value="AAA"/>
    <property type="match status" value="1"/>
</dbReference>
<evidence type="ECO:0000256" key="7">
    <source>
        <dbReference type="ARBA" id="ARBA00022840"/>
    </source>
</evidence>
<evidence type="ECO:0000256" key="6">
    <source>
        <dbReference type="ARBA" id="ARBA00022806"/>
    </source>
</evidence>
<evidence type="ECO:0000256" key="10">
    <source>
        <dbReference type="RuleBase" id="RU004070"/>
    </source>
</evidence>
<gene>
    <name evidence="14" type="primary">mcm4</name>
    <name evidence="14" type="ORF">g.10971</name>
</gene>
<evidence type="ECO:0000256" key="12">
    <source>
        <dbReference type="SAM" id="MobiDB-lite"/>
    </source>
</evidence>
<dbReference type="PROSITE" id="PS50051">
    <property type="entry name" value="MCM_2"/>
    <property type="match status" value="1"/>
</dbReference>
<dbReference type="InterPro" id="IPR001208">
    <property type="entry name" value="MCM_dom"/>
</dbReference>
<evidence type="ECO:0000256" key="8">
    <source>
        <dbReference type="ARBA" id="ARBA00023125"/>
    </source>
</evidence>
<dbReference type="Gene3D" id="3.30.1640.10">
    <property type="entry name" value="mini-chromosome maintenance (MCM) complex, chain A, domain 1"/>
    <property type="match status" value="1"/>
</dbReference>
<evidence type="ECO:0000256" key="5">
    <source>
        <dbReference type="ARBA" id="ARBA00022801"/>
    </source>
</evidence>
<dbReference type="InterPro" id="IPR012340">
    <property type="entry name" value="NA-bd_OB-fold"/>
</dbReference>
<dbReference type="Pfam" id="PF00493">
    <property type="entry name" value="MCM"/>
    <property type="match status" value="1"/>
</dbReference>
<evidence type="ECO:0000256" key="1">
    <source>
        <dbReference type="ARBA" id="ARBA00004123"/>
    </source>
</evidence>
<dbReference type="GO" id="GO:0016787">
    <property type="term" value="F:hydrolase activity"/>
    <property type="evidence" value="ECO:0007669"/>
    <property type="project" value="UniProtKB-KW"/>
</dbReference>
<dbReference type="Pfam" id="PF14551">
    <property type="entry name" value="MCM_N"/>
    <property type="match status" value="1"/>
</dbReference>
<dbReference type="InterPro" id="IPR027417">
    <property type="entry name" value="P-loop_NTPase"/>
</dbReference>
<evidence type="ECO:0000256" key="3">
    <source>
        <dbReference type="ARBA" id="ARBA00022705"/>
    </source>
</evidence>
<feature type="region of interest" description="Disordered" evidence="12">
    <location>
        <begin position="1"/>
        <end position="45"/>
    </location>
</feature>
<dbReference type="Pfam" id="PF17855">
    <property type="entry name" value="MCM_lid"/>
    <property type="match status" value="1"/>
</dbReference>
<dbReference type="InterPro" id="IPR031327">
    <property type="entry name" value="MCM"/>
</dbReference>
<dbReference type="EC" id="3.6.4.12" evidence="11"/>
<sequence>MSVSQTSTRGTDHGSLPNVLFPGPSSGSFRYASQPSEQDPASATGEAAAPNLVIWGTDVSVETAKKQLMEFIRESRFTVEEAEMDEARLEWQRSEEPRPLYLTKLEEILQVPNEPYLTVNCAHLKEFNPSLYRKLVFYPNEVVSIFDMAANEVFQDLYPEHDHIVISVRPFNIDQTYTIRGLNPDDIGKLVTINGMVTRCSSIIPEMVRAFFKCHICSFTREVAVDNGRIQEPHVCTACNSKFSFVLIHNRCKYIDRQLLKLQESPDDMPAGQTPSTVALVACADLVDKVNPGDRLYVTGIYRASSVRVHPRIRKLNTAFRTCIDCIHFRKVKAGRLHDESSHLRFNPDRVDKLKALAKDDNIYTRMAHSLCPSIFGHQDVKKGVLLQLFGGTRKEAPGSHSDPKLRHFRSDINILLCGDPGTSKSQILQYVYKLVPRGQYTSGKGSSAVGLTAYITRDLDTNQLVLQTGALVMCDGGICCIDEFDKMTDSTRSILHEVMEQQTLSVAKAGIVCQLNARTSILAAANPVSSAWDKNKNVIDNIKLPDTLLSRFDLIFLLLDPNNEAYDSRLARHLISLYHGNDDVDVSDKIPQDLLKDYIAYARANVHPKLTPEACELLTQNYIKLRTESHTSEGRITYYPRNLESLIRLSEAHARLRLSSVVDADDITEAVRLTKEAAMHDFVDPNTGKIASGVVIFGA</sequence>
<evidence type="ECO:0000256" key="4">
    <source>
        <dbReference type="ARBA" id="ARBA00022741"/>
    </source>
</evidence>
<dbReference type="InterPro" id="IPR008047">
    <property type="entry name" value="MCM_4"/>
</dbReference>
<dbReference type="GO" id="GO:0000727">
    <property type="term" value="P:double-strand break repair via break-induced replication"/>
    <property type="evidence" value="ECO:0007669"/>
    <property type="project" value="TreeGrafter"/>
</dbReference>
<protein>
    <recommendedName>
        <fullName evidence="11">DNA replication licensing factor MCM4</fullName>
        <ecNumber evidence="11">3.6.4.12</ecNumber>
    </recommendedName>
</protein>
<dbReference type="InterPro" id="IPR018525">
    <property type="entry name" value="MCM_CS"/>
</dbReference>
<dbReference type="GO" id="GO:0006271">
    <property type="term" value="P:DNA strand elongation involved in DNA replication"/>
    <property type="evidence" value="ECO:0007669"/>
    <property type="project" value="TreeGrafter"/>
</dbReference>
<keyword evidence="3 11" id="KW-0235">DNA replication</keyword>
<dbReference type="FunFam" id="3.40.50.300:FF:000217">
    <property type="entry name" value="DNA helicase"/>
    <property type="match status" value="1"/>
</dbReference>
<accession>A0A6G1SC75</accession>
<dbReference type="AlphaFoldDB" id="A0A6G1SC75"/>
<keyword evidence="5 11" id="KW-0378">Hydrolase</keyword>
<dbReference type="GO" id="GO:0003697">
    <property type="term" value="F:single-stranded DNA binding"/>
    <property type="evidence" value="ECO:0007669"/>
    <property type="project" value="TreeGrafter"/>
</dbReference>
<dbReference type="GO" id="GO:1902975">
    <property type="term" value="P:mitotic DNA replication initiation"/>
    <property type="evidence" value="ECO:0007669"/>
    <property type="project" value="TreeGrafter"/>
</dbReference>
<evidence type="ECO:0000259" key="13">
    <source>
        <dbReference type="PROSITE" id="PS50051"/>
    </source>
</evidence>
<comment type="catalytic activity">
    <reaction evidence="11">
        <text>ATP + H2O = ADP + phosphate + H(+)</text>
        <dbReference type="Rhea" id="RHEA:13065"/>
        <dbReference type="ChEBI" id="CHEBI:15377"/>
        <dbReference type="ChEBI" id="CHEBI:15378"/>
        <dbReference type="ChEBI" id="CHEBI:30616"/>
        <dbReference type="ChEBI" id="CHEBI:43474"/>
        <dbReference type="ChEBI" id="CHEBI:456216"/>
        <dbReference type="EC" id="3.6.4.12"/>
    </reaction>
</comment>
<dbReference type="InterPro" id="IPR027925">
    <property type="entry name" value="MCM_N"/>
</dbReference>
<dbReference type="Pfam" id="PF17207">
    <property type="entry name" value="MCM_OB"/>
    <property type="match status" value="1"/>
</dbReference>
<keyword evidence="9 11" id="KW-0539">Nucleus</keyword>
<dbReference type="InterPro" id="IPR003593">
    <property type="entry name" value="AAA+_ATPase"/>
</dbReference>
<dbReference type="PANTHER" id="PTHR11630:SF66">
    <property type="entry name" value="DNA REPLICATION LICENSING FACTOR MCM4"/>
    <property type="match status" value="1"/>
</dbReference>
<feature type="compositionally biased region" description="Polar residues" evidence="12">
    <location>
        <begin position="25"/>
        <end position="41"/>
    </location>
</feature>
<organism evidence="14">
    <name type="scientific">Aceria tosichella</name>
    <name type="common">wheat curl mite</name>
    <dbReference type="NCBI Taxonomy" id="561515"/>
    <lineage>
        <taxon>Eukaryota</taxon>
        <taxon>Metazoa</taxon>
        <taxon>Ecdysozoa</taxon>
        <taxon>Arthropoda</taxon>
        <taxon>Chelicerata</taxon>
        <taxon>Arachnida</taxon>
        <taxon>Acari</taxon>
        <taxon>Acariformes</taxon>
        <taxon>Trombidiformes</taxon>
        <taxon>Prostigmata</taxon>
        <taxon>Eupodina</taxon>
        <taxon>Eriophyoidea</taxon>
        <taxon>Eriophyidae</taxon>
        <taxon>Eriophyinae</taxon>
        <taxon>Aceriini</taxon>
        <taxon>Aceria</taxon>
    </lineage>
</organism>
<dbReference type="GO" id="GO:0042555">
    <property type="term" value="C:MCM complex"/>
    <property type="evidence" value="ECO:0007669"/>
    <property type="project" value="UniProtKB-UniRule"/>
</dbReference>
<dbReference type="Gene3D" id="3.40.50.300">
    <property type="entry name" value="P-loop containing nucleotide triphosphate hydrolases"/>
    <property type="match status" value="1"/>
</dbReference>
<proteinExistence type="inferred from homology"/>
<keyword evidence="6 11" id="KW-0347">Helicase</keyword>
<reference evidence="14" key="1">
    <citation type="submission" date="2018-10" db="EMBL/GenBank/DDBJ databases">
        <title>Transcriptome assembly of Aceria tosichella (Wheat curl mite) Type 2.</title>
        <authorList>
            <person name="Scully E.D."/>
            <person name="Geib S.M."/>
            <person name="Palmer N.A."/>
            <person name="Gupta A.K."/>
            <person name="Sarath G."/>
            <person name="Tatineni S."/>
        </authorList>
    </citation>
    <scope>NUCLEOTIDE SEQUENCE</scope>
    <source>
        <strain evidence="14">LincolnNE</strain>
    </source>
</reference>
<comment type="subcellular location">
    <subcellularLocation>
        <location evidence="1">Nucleus</location>
    </subcellularLocation>
</comment>
<comment type="subunit">
    <text evidence="11">Component of the MCM2-7 complex.</text>
</comment>
<keyword evidence="8 10" id="KW-0238">DNA-binding</keyword>
<evidence type="ECO:0000256" key="11">
    <source>
        <dbReference type="RuleBase" id="RU368062"/>
    </source>
</evidence>
<feature type="domain" description="MCM C-terminal AAA(+) ATPase" evidence="13">
    <location>
        <begin position="363"/>
        <end position="575"/>
    </location>
</feature>
<comment type="similarity">
    <text evidence="2 10">Belongs to the MCM family.</text>
</comment>
<dbReference type="PROSITE" id="PS00847">
    <property type="entry name" value="MCM_1"/>
    <property type="match status" value="1"/>
</dbReference>
<dbReference type="GO" id="GO:0017116">
    <property type="term" value="F:single-stranded DNA helicase activity"/>
    <property type="evidence" value="ECO:0007669"/>
    <property type="project" value="TreeGrafter"/>
</dbReference>
<dbReference type="GO" id="GO:0005524">
    <property type="term" value="F:ATP binding"/>
    <property type="evidence" value="ECO:0007669"/>
    <property type="project" value="UniProtKB-UniRule"/>
</dbReference>
<keyword evidence="4 10" id="KW-0547">Nucleotide-binding</keyword>
<dbReference type="EMBL" id="GGYP01003333">
    <property type="protein sequence ID" value="MDE48104.1"/>
    <property type="molecule type" value="Transcribed_RNA"/>
</dbReference>
<dbReference type="InterPro" id="IPR041562">
    <property type="entry name" value="MCM_lid"/>
</dbReference>
<dbReference type="Gene3D" id="2.20.28.10">
    <property type="match status" value="1"/>
</dbReference>
<comment type="function">
    <text evidence="11">Acts as component of the MCM2-7 complex (MCM complex) which is the replicative helicase essential for 'once per cell cycle' DNA replication initiation and elongation in eukaryotic cells. The active ATPase sites in the MCM2-7 ring are formed through the interaction surfaces of two neighboring subunits such that a critical structure of a conserved arginine finger motif is provided in trans relative to the ATP-binding site of the Walker A box of the adjacent subunit. The six ATPase active sites, however, are likely to contribute differentially to the complex helicase activity.</text>
</comment>
<evidence type="ECO:0000313" key="14">
    <source>
        <dbReference type="EMBL" id="MDE48104.1"/>
    </source>
</evidence>
<dbReference type="Gene3D" id="2.40.50.140">
    <property type="entry name" value="Nucleic acid-binding proteins"/>
    <property type="match status" value="1"/>
</dbReference>
<evidence type="ECO:0000256" key="9">
    <source>
        <dbReference type="ARBA" id="ARBA00023242"/>
    </source>
</evidence>
<dbReference type="GO" id="GO:0005634">
    <property type="term" value="C:nucleus"/>
    <property type="evidence" value="ECO:0007669"/>
    <property type="project" value="UniProtKB-SubCell"/>
</dbReference>
<dbReference type="FunFam" id="2.20.28.10:FF:000003">
    <property type="entry name" value="DNA helicase"/>
    <property type="match status" value="1"/>
</dbReference>
<keyword evidence="7 10" id="KW-0067">ATP-binding</keyword>
<dbReference type="InterPro" id="IPR033762">
    <property type="entry name" value="MCM_OB"/>
</dbReference>